<protein>
    <recommendedName>
        <fullName evidence="6">PPIase cyclophilin-type domain-containing protein</fullName>
    </recommendedName>
</protein>
<gene>
    <name evidence="7" type="ORF">K461DRAFT_274179</name>
</gene>
<dbReference type="AlphaFoldDB" id="A0A9P4JD51"/>
<comment type="caution">
    <text evidence="7">The sequence shown here is derived from an EMBL/GenBank/DDBJ whole genome shotgun (WGS) entry which is preliminary data.</text>
</comment>
<dbReference type="OrthoDB" id="442970at2759"/>
<dbReference type="GO" id="GO:0003755">
    <property type="term" value="F:peptidyl-prolyl cis-trans isomerase activity"/>
    <property type="evidence" value="ECO:0007669"/>
    <property type="project" value="UniProtKB-EC"/>
</dbReference>
<evidence type="ECO:0000256" key="4">
    <source>
        <dbReference type="ARBA" id="ARBA00038509"/>
    </source>
</evidence>
<feature type="region of interest" description="Disordered" evidence="5">
    <location>
        <begin position="269"/>
        <end position="302"/>
    </location>
</feature>
<keyword evidence="3" id="KW-0539">Nucleus</keyword>
<accession>A0A9P4JD51</accession>
<reference evidence="7" key="1">
    <citation type="journal article" date="2020" name="Stud. Mycol.">
        <title>101 Dothideomycetes genomes: a test case for predicting lifestyles and emergence of pathogens.</title>
        <authorList>
            <person name="Haridas S."/>
            <person name="Albert R."/>
            <person name="Binder M."/>
            <person name="Bloem J."/>
            <person name="Labutti K."/>
            <person name="Salamov A."/>
            <person name="Andreopoulos B."/>
            <person name="Baker S."/>
            <person name="Barry K."/>
            <person name="Bills G."/>
            <person name="Bluhm B."/>
            <person name="Cannon C."/>
            <person name="Castanera R."/>
            <person name="Culley D."/>
            <person name="Daum C."/>
            <person name="Ezra D."/>
            <person name="Gonzalez J."/>
            <person name="Henrissat B."/>
            <person name="Kuo A."/>
            <person name="Liang C."/>
            <person name="Lipzen A."/>
            <person name="Lutzoni F."/>
            <person name="Magnuson J."/>
            <person name="Mondo S."/>
            <person name="Nolan M."/>
            <person name="Ohm R."/>
            <person name="Pangilinan J."/>
            <person name="Park H.-J."/>
            <person name="Ramirez L."/>
            <person name="Alfaro M."/>
            <person name="Sun H."/>
            <person name="Tritt A."/>
            <person name="Yoshinaga Y."/>
            <person name="Zwiers L.-H."/>
            <person name="Turgeon B."/>
            <person name="Goodwin S."/>
            <person name="Spatafora J."/>
            <person name="Crous P."/>
            <person name="Grigoriev I."/>
        </authorList>
    </citation>
    <scope>NUCLEOTIDE SEQUENCE</scope>
    <source>
        <strain evidence="7">CBS 260.36</strain>
    </source>
</reference>
<evidence type="ECO:0000256" key="5">
    <source>
        <dbReference type="SAM" id="MobiDB-lite"/>
    </source>
</evidence>
<organism evidence="7 8">
    <name type="scientific">Myriangium duriaei CBS 260.36</name>
    <dbReference type="NCBI Taxonomy" id="1168546"/>
    <lineage>
        <taxon>Eukaryota</taxon>
        <taxon>Fungi</taxon>
        <taxon>Dikarya</taxon>
        <taxon>Ascomycota</taxon>
        <taxon>Pezizomycotina</taxon>
        <taxon>Dothideomycetes</taxon>
        <taxon>Dothideomycetidae</taxon>
        <taxon>Myriangiales</taxon>
        <taxon>Myriangiaceae</taxon>
        <taxon>Myriangium</taxon>
    </lineage>
</organism>
<feature type="non-terminal residue" evidence="7">
    <location>
        <position position="360"/>
    </location>
</feature>
<feature type="region of interest" description="Disordered" evidence="5">
    <location>
        <begin position="85"/>
        <end position="257"/>
    </location>
</feature>
<feature type="compositionally biased region" description="Basic and acidic residues" evidence="5">
    <location>
        <begin position="277"/>
        <end position="300"/>
    </location>
</feature>
<evidence type="ECO:0000313" key="8">
    <source>
        <dbReference type="Proteomes" id="UP000799439"/>
    </source>
</evidence>
<dbReference type="Proteomes" id="UP000799439">
    <property type="component" value="Unassembled WGS sequence"/>
</dbReference>
<dbReference type="EMBL" id="ML996081">
    <property type="protein sequence ID" value="KAF2157937.1"/>
    <property type="molecule type" value="Genomic_DNA"/>
</dbReference>
<dbReference type="PANTHER" id="PTHR45625:SF6">
    <property type="entry name" value="SPLICEOSOME-ASSOCIATED PROTEIN CWC27 HOMOLOG"/>
    <property type="match status" value="1"/>
</dbReference>
<evidence type="ECO:0000259" key="6">
    <source>
        <dbReference type="PROSITE" id="PS50072"/>
    </source>
</evidence>
<evidence type="ECO:0000256" key="3">
    <source>
        <dbReference type="ARBA" id="ARBA00023242"/>
    </source>
</evidence>
<dbReference type="GO" id="GO:0071013">
    <property type="term" value="C:catalytic step 2 spliceosome"/>
    <property type="evidence" value="ECO:0007669"/>
    <property type="project" value="TreeGrafter"/>
</dbReference>
<feature type="compositionally biased region" description="Basic and acidic residues" evidence="5">
    <location>
        <begin position="131"/>
        <end position="141"/>
    </location>
</feature>
<evidence type="ECO:0000313" key="7">
    <source>
        <dbReference type="EMBL" id="KAF2157937.1"/>
    </source>
</evidence>
<comment type="similarity">
    <text evidence="4">Belongs to the cyclophilin-type PPIase family. CWC27 subfamily.</text>
</comment>
<sequence length="360" mass="39378">MANSGEKDDNTSQFFLTLDKTPELQGKNTMFGRVEGDTVYNLMKMGEAELTEEGGERPLYPSRVLSAEILVNPFGDMVKRTRVEVRTKDEDKKAKKKRKTGKNMLSFGGDEGEDAPVIKKAKVNPNFKAAEPVKDVSEHKIKPAARVEAQRNIRRRSTSSASSGSERHNIAPVKAPEPPKKRSPSPSPSPSPERSKPLSALERTNAEIAALKAAMKRGTGAASKQQNEKPKSALEAMMPATATRGRKRGRAGADDSKSLDMFNAFRARLGGTATSEPEDKAISGSKDDKAADEQNEKSADAMEEEALCDLHFIANCQSCKAWDGEGKAKGEEDAEDDPNWMAHKLSFAKDTLGKDLEWKR</sequence>
<dbReference type="PANTHER" id="PTHR45625">
    <property type="entry name" value="PEPTIDYL-PROLYL CIS-TRANS ISOMERASE-RELATED"/>
    <property type="match status" value="1"/>
</dbReference>
<evidence type="ECO:0000256" key="1">
    <source>
        <dbReference type="ARBA" id="ARBA00000971"/>
    </source>
</evidence>
<dbReference type="SUPFAM" id="SSF50891">
    <property type="entry name" value="Cyclophilin-like"/>
    <property type="match status" value="1"/>
</dbReference>
<dbReference type="PROSITE" id="PS50072">
    <property type="entry name" value="CSA_PPIASE_2"/>
    <property type="match status" value="1"/>
</dbReference>
<dbReference type="InterPro" id="IPR029000">
    <property type="entry name" value="Cyclophilin-like_dom_sf"/>
</dbReference>
<comment type="subcellular location">
    <subcellularLocation>
        <location evidence="2">Nucleus</location>
    </subcellularLocation>
</comment>
<dbReference type="InterPro" id="IPR002130">
    <property type="entry name" value="Cyclophilin-type_PPIase_dom"/>
</dbReference>
<keyword evidence="8" id="KW-1185">Reference proteome</keyword>
<dbReference type="Pfam" id="PF00160">
    <property type="entry name" value="Pro_isomerase"/>
    <property type="match status" value="1"/>
</dbReference>
<name>A0A9P4JD51_9PEZI</name>
<proteinExistence type="inferred from homology"/>
<comment type="catalytic activity">
    <reaction evidence="1">
        <text>[protein]-peptidylproline (omega=180) = [protein]-peptidylproline (omega=0)</text>
        <dbReference type="Rhea" id="RHEA:16237"/>
        <dbReference type="Rhea" id="RHEA-COMP:10747"/>
        <dbReference type="Rhea" id="RHEA-COMP:10748"/>
        <dbReference type="ChEBI" id="CHEBI:83833"/>
        <dbReference type="ChEBI" id="CHEBI:83834"/>
        <dbReference type="EC" id="5.2.1.8"/>
    </reaction>
</comment>
<feature type="domain" description="PPIase cyclophilin-type" evidence="6">
    <location>
        <begin position="1"/>
        <end position="69"/>
    </location>
</feature>
<dbReference type="Gene3D" id="2.40.100.10">
    <property type="entry name" value="Cyclophilin-like"/>
    <property type="match status" value="1"/>
</dbReference>
<evidence type="ECO:0000256" key="2">
    <source>
        <dbReference type="ARBA" id="ARBA00004123"/>
    </source>
</evidence>
<dbReference type="InterPro" id="IPR044666">
    <property type="entry name" value="Cyclophilin_A-like"/>
</dbReference>